<dbReference type="EMBL" id="CAKZ01000197">
    <property type="protein sequence ID" value="CCJ83381.1"/>
    <property type="molecule type" value="Genomic_DNA"/>
</dbReference>
<sequence length="202" mass="21620">MNRLTLAVTLTLLFFSSYIFATPVSYTILSSRTTVALSWQAFGGLSQAQIHGASGKVTLDSDNPKNSYVNVVIPVSSLTASNDLLTYQMKGPLFFEASRFREITFHSDGVTDAGGGHLRVSGTLVVKGIRHPVTLDVDTGRAAFLPVTRAPLALHASTAISRSAFDMGGFTAFVDDRVQIDIAIAATPEKPTQRGGASRWVN</sequence>
<proteinExistence type="predicted"/>
<evidence type="ECO:0000313" key="3">
    <source>
        <dbReference type="EMBL" id="CCJ83381.1"/>
    </source>
</evidence>
<gene>
    <name evidence="3" type="ORF">BN134_4155</name>
</gene>
<feature type="signal peptide" evidence="1">
    <location>
        <begin position="1"/>
        <end position="21"/>
    </location>
</feature>
<dbReference type="Pfam" id="PF04264">
    <property type="entry name" value="YceI"/>
    <property type="match status" value="1"/>
</dbReference>
<evidence type="ECO:0000313" key="4">
    <source>
        <dbReference type="Proteomes" id="UP000009342"/>
    </source>
</evidence>
<dbReference type="Gene3D" id="2.40.128.110">
    <property type="entry name" value="Lipid/polyisoprenoid-binding, YceI-like"/>
    <property type="match status" value="1"/>
</dbReference>
<protein>
    <submittedName>
        <fullName evidence="3">Exported protein</fullName>
    </submittedName>
</protein>
<dbReference type="SUPFAM" id="SSF101874">
    <property type="entry name" value="YceI-like"/>
    <property type="match status" value="1"/>
</dbReference>
<keyword evidence="4" id="KW-1185">Reference proteome</keyword>
<name>A0ABM9QCQ0_9ENTR</name>
<organism evidence="3 4">
    <name type="scientific">Cronobacter dublinensis 1210</name>
    <dbReference type="NCBI Taxonomy" id="1208656"/>
    <lineage>
        <taxon>Bacteria</taxon>
        <taxon>Pseudomonadati</taxon>
        <taxon>Pseudomonadota</taxon>
        <taxon>Gammaproteobacteria</taxon>
        <taxon>Enterobacterales</taxon>
        <taxon>Enterobacteriaceae</taxon>
        <taxon>Cronobacter</taxon>
    </lineage>
</organism>
<dbReference type="SMART" id="SM00867">
    <property type="entry name" value="YceI"/>
    <property type="match status" value="1"/>
</dbReference>
<reference evidence="4" key="1">
    <citation type="journal article" date="2012" name="PLoS ONE">
        <title>Comparative analysis of genome sequences covering the seven cronobacter species.</title>
        <authorList>
            <person name="Joseph S."/>
            <person name="Desai P."/>
            <person name="Ji Y."/>
            <person name="Cummings C.A."/>
            <person name="Shih R."/>
            <person name="Degoricija L."/>
            <person name="Rico A."/>
            <person name="Brzoska P."/>
            <person name="Hamby S.E."/>
            <person name="Masood N."/>
            <person name="Hariri S."/>
            <person name="Sonbol H."/>
            <person name="Chuzhanova N."/>
            <person name="McClelland M."/>
            <person name="Furtado M.R."/>
            <person name="Forsythe S.J."/>
        </authorList>
    </citation>
    <scope>NUCLEOTIDE SEQUENCE [LARGE SCALE GENOMIC DNA]</scope>
    <source>
        <strain evidence="4">1210</strain>
    </source>
</reference>
<dbReference type="PANTHER" id="PTHR34406:SF1">
    <property type="entry name" value="PROTEIN YCEI"/>
    <property type="match status" value="1"/>
</dbReference>
<feature type="chain" id="PRO_5046887574" evidence="1">
    <location>
        <begin position="22"/>
        <end position="202"/>
    </location>
</feature>
<keyword evidence="1" id="KW-0732">Signal</keyword>
<accession>A0ABM9QCQ0</accession>
<dbReference type="InterPro" id="IPR036761">
    <property type="entry name" value="TTHA0802/YceI-like_sf"/>
</dbReference>
<dbReference type="PANTHER" id="PTHR34406">
    <property type="entry name" value="PROTEIN YCEI"/>
    <property type="match status" value="1"/>
</dbReference>
<feature type="domain" description="Lipid/polyisoprenoid-binding YceI-like" evidence="2">
    <location>
        <begin position="25"/>
        <end position="187"/>
    </location>
</feature>
<dbReference type="Proteomes" id="UP000009342">
    <property type="component" value="Unassembled WGS sequence"/>
</dbReference>
<comment type="caution">
    <text evidence="3">The sequence shown here is derived from an EMBL/GenBank/DDBJ whole genome shotgun (WGS) entry which is preliminary data.</text>
</comment>
<evidence type="ECO:0000259" key="2">
    <source>
        <dbReference type="SMART" id="SM00867"/>
    </source>
</evidence>
<dbReference type="InterPro" id="IPR007372">
    <property type="entry name" value="Lipid/polyisoprenoid-bd_YceI"/>
</dbReference>
<evidence type="ECO:0000256" key="1">
    <source>
        <dbReference type="SAM" id="SignalP"/>
    </source>
</evidence>